<protein>
    <submittedName>
        <fullName evidence="2">Uncharacterized protein</fullName>
    </submittedName>
</protein>
<evidence type="ECO:0000256" key="1">
    <source>
        <dbReference type="SAM" id="MobiDB-lite"/>
    </source>
</evidence>
<dbReference type="AlphaFoldDB" id="A0A9P6ECK2"/>
<name>A0A9P6ECK2_9AGAR</name>
<feature type="region of interest" description="Disordered" evidence="1">
    <location>
        <begin position="1"/>
        <end position="27"/>
    </location>
</feature>
<reference evidence="2" key="1">
    <citation type="submission" date="2020-11" db="EMBL/GenBank/DDBJ databases">
        <authorList>
            <consortium name="DOE Joint Genome Institute"/>
            <person name="Ahrendt S."/>
            <person name="Riley R."/>
            <person name="Andreopoulos W."/>
            <person name="Labutti K."/>
            <person name="Pangilinan J."/>
            <person name="Ruiz-Duenas F.J."/>
            <person name="Barrasa J.M."/>
            <person name="Sanchez-Garcia M."/>
            <person name="Camarero S."/>
            <person name="Miyauchi S."/>
            <person name="Serrano A."/>
            <person name="Linde D."/>
            <person name="Babiker R."/>
            <person name="Drula E."/>
            <person name="Ayuso-Fernandez I."/>
            <person name="Pacheco R."/>
            <person name="Padilla G."/>
            <person name="Ferreira P."/>
            <person name="Barriuso J."/>
            <person name="Kellner H."/>
            <person name="Castanera R."/>
            <person name="Alfaro M."/>
            <person name="Ramirez L."/>
            <person name="Pisabarro A.G."/>
            <person name="Kuo A."/>
            <person name="Tritt A."/>
            <person name="Lipzen A."/>
            <person name="He G."/>
            <person name="Yan M."/>
            <person name="Ng V."/>
            <person name="Cullen D."/>
            <person name="Martin F."/>
            <person name="Rosso M.-N."/>
            <person name="Henrissat B."/>
            <person name="Hibbett D."/>
            <person name="Martinez A.T."/>
            <person name="Grigoriev I.V."/>
        </authorList>
    </citation>
    <scope>NUCLEOTIDE SEQUENCE</scope>
    <source>
        <strain evidence="2">CBS 506.95</strain>
    </source>
</reference>
<dbReference type="EMBL" id="MU157871">
    <property type="protein sequence ID" value="KAF9526467.1"/>
    <property type="molecule type" value="Genomic_DNA"/>
</dbReference>
<dbReference type="Proteomes" id="UP000807306">
    <property type="component" value="Unassembled WGS sequence"/>
</dbReference>
<comment type="caution">
    <text evidence="2">The sequence shown here is derived from an EMBL/GenBank/DDBJ whole genome shotgun (WGS) entry which is preliminary data.</text>
</comment>
<accession>A0A9P6ECK2</accession>
<feature type="compositionally biased region" description="Low complexity" evidence="1">
    <location>
        <begin position="7"/>
        <end position="17"/>
    </location>
</feature>
<evidence type="ECO:0000313" key="2">
    <source>
        <dbReference type="EMBL" id="KAF9526467.1"/>
    </source>
</evidence>
<proteinExistence type="predicted"/>
<sequence length="110" mass="12344">MSRPPTSSLSLWSSSSSIESGQGQCHQRQNRCILESGRVWRGMIGRKLGAGLEAVDHRLRARESNATKSESSERTPRHDLRFAFGLHRQLFSAKCRLPDNNQSSGSLYEN</sequence>
<feature type="compositionally biased region" description="Polar residues" evidence="1">
    <location>
        <begin position="18"/>
        <end position="27"/>
    </location>
</feature>
<evidence type="ECO:0000313" key="3">
    <source>
        <dbReference type="Proteomes" id="UP000807306"/>
    </source>
</evidence>
<keyword evidence="3" id="KW-1185">Reference proteome</keyword>
<gene>
    <name evidence="2" type="ORF">CPB83DRAFT_463009</name>
</gene>
<organism evidence="2 3">
    <name type="scientific">Crepidotus variabilis</name>
    <dbReference type="NCBI Taxonomy" id="179855"/>
    <lineage>
        <taxon>Eukaryota</taxon>
        <taxon>Fungi</taxon>
        <taxon>Dikarya</taxon>
        <taxon>Basidiomycota</taxon>
        <taxon>Agaricomycotina</taxon>
        <taxon>Agaricomycetes</taxon>
        <taxon>Agaricomycetidae</taxon>
        <taxon>Agaricales</taxon>
        <taxon>Agaricineae</taxon>
        <taxon>Crepidotaceae</taxon>
        <taxon>Crepidotus</taxon>
    </lineage>
</organism>